<accession>A0A0W8F568</accession>
<reference evidence="3" key="1">
    <citation type="journal article" date="2015" name="Proc. Natl. Acad. Sci. U.S.A.">
        <title>Networks of energetic and metabolic interactions define dynamics in microbial communities.</title>
        <authorList>
            <person name="Embree M."/>
            <person name="Liu J.K."/>
            <person name="Al-Bassam M.M."/>
            <person name="Zengler K."/>
        </authorList>
    </citation>
    <scope>NUCLEOTIDE SEQUENCE</scope>
</reference>
<evidence type="ECO:0000256" key="1">
    <source>
        <dbReference type="ARBA" id="ARBA00022741"/>
    </source>
</evidence>
<dbReference type="EMBL" id="LNQE01001537">
    <property type="protein sequence ID" value="KUG15714.1"/>
    <property type="molecule type" value="Genomic_DNA"/>
</dbReference>
<keyword evidence="1" id="KW-0547">Nucleotide-binding</keyword>
<comment type="caution">
    <text evidence="3">The sequence shown here is derived from an EMBL/GenBank/DDBJ whole genome shotgun (WGS) entry which is preliminary data.</text>
</comment>
<dbReference type="GO" id="GO:0016301">
    <property type="term" value="F:kinase activity"/>
    <property type="evidence" value="ECO:0007669"/>
    <property type="project" value="InterPro"/>
</dbReference>
<gene>
    <name evidence="3" type="ORF">ASZ90_014636</name>
</gene>
<name>A0A0W8F568_9ZZZZ</name>
<proteinExistence type="inferred from homology"/>
<dbReference type="PANTHER" id="PTHR40732">
    <property type="entry name" value="UPF0218 PROTEIN TK1697"/>
    <property type="match status" value="1"/>
</dbReference>
<dbReference type="InterPro" id="IPR007164">
    <property type="entry name" value="GTP-dep_dephospho-CoA_kin"/>
</dbReference>
<dbReference type="GO" id="GO:0015937">
    <property type="term" value="P:coenzyme A biosynthetic process"/>
    <property type="evidence" value="ECO:0007669"/>
    <property type="project" value="InterPro"/>
</dbReference>
<organism evidence="3">
    <name type="scientific">hydrocarbon metagenome</name>
    <dbReference type="NCBI Taxonomy" id="938273"/>
    <lineage>
        <taxon>unclassified sequences</taxon>
        <taxon>metagenomes</taxon>
        <taxon>ecological metagenomes</taxon>
    </lineage>
</organism>
<keyword evidence="2" id="KW-0342">GTP-binding</keyword>
<dbReference type="GO" id="GO:0005525">
    <property type="term" value="F:GTP binding"/>
    <property type="evidence" value="ECO:0007669"/>
    <property type="project" value="UniProtKB-KW"/>
</dbReference>
<dbReference type="PANTHER" id="PTHR40732:SF1">
    <property type="entry name" value="GTP-DEPENDENT DEPHOSPHO-COA KINASE"/>
    <property type="match status" value="1"/>
</dbReference>
<evidence type="ECO:0000313" key="3">
    <source>
        <dbReference type="EMBL" id="KUG15714.1"/>
    </source>
</evidence>
<dbReference type="PIRSF" id="PIRSF006533">
    <property type="entry name" value="UCP006533"/>
    <property type="match status" value="1"/>
</dbReference>
<protein>
    <submittedName>
        <fullName evidence="3">Uncharacterized protein</fullName>
    </submittedName>
</protein>
<dbReference type="AlphaFoldDB" id="A0A0W8F568"/>
<dbReference type="Pfam" id="PF04019">
    <property type="entry name" value="DUF359"/>
    <property type="match status" value="1"/>
</dbReference>
<dbReference type="HAMAP" id="MF_00590">
    <property type="entry name" value="Dephospho_CoA_kinase_GTP_dep"/>
    <property type="match status" value="1"/>
</dbReference>
<sequence length="168" mass="18410">MLLLPEGRRHLFRTPFGTLYPEIDQVIPLLRDATVYTVGDVVTYHLIQKGIVPAIAVIDGHTMRIPCNRSPAVYRRRRSAWNPPGTLTEELMDALECAVADPGVLIFVEGEEDLAVIPLVLSAPEGAVILYGQPGEGVVLCRVTEAAKEQARTLLSYFVEDTTGARQA</sequence>
<evidence type="ECO:0000256" key="2">
    <source>
        <dbReference type="ARBA" id="ARBA00023134"/>
    </source>
</evidence>